<sequence length="402" mass="45828">MTGSILALAAVGKQDIELIGNPTIRFFKSVYRQYSHFSTESVQLQFDQTLGFGKKTSLIIPRRGDLLGSIILEIKLPALENGISWVNGIGHSLIEEISIEIGGVLIDRHSGEYLDIISQLEVESGKKDGYNEMIAKREFYTRFSQESGLTLYIPLQFWFCKEMSSAIPLVALQHNEVKIKVDLRPFNQTWFSGTLMSNKPTPVEIISGQLHCDFIYLDTEERRFFATKPHRYLIEQLQIRDGNGVNEGSSGDNIDIFLNHPVKDILWIYRADTVSNTNDWLNFSKTIYDEDDPEDLEEPLSRCGFQVNGHDLFEKKDADYFRKVVPYQKYTSTPNNYIYAYSFSQKPSKFQPCGHLNFSMISSAVLNLEYSSSIPKGIINIYARNYNILQIKNGQAGLLYSA</sequence>
<evidence type="ECO:0000259" key="2">
    <source>
        <dbReference type="Pfam" id="PF16903"/>
    </source>
</evidence>
<name>A0A6C0E7L3_9ZZZZ</name>
<dbReference type="InterPro" id="IPR016112">
    <property type="entry name" value="VP_dsDNA_II"/>
</dbReference>
<dbReference type="SUPFAM" id="SSF49749">
    <property type="entry name" value="Group II dsDNA viruses VP"/>
    <property type="match status" value="2"/>
</dbReference>
<evidence type="ECO:0008006" key="4">
    <source>
        <dbReference type="Google" id="ProtNLM"/>
    </source>
</evidence>
<accession>A0A6C0E7L3</accession>
<dbReference type="InterPro" id="IPR038519">
    <property type="entry name" value="MCP_C_sf"/>
</dbReference>
<dbReference type="Pfam" id="PF04451">
    <property type="entry name" value="Capsid_NCLDV"/>
    <property type="match status" value="1"/>
</dbReference>
<dbReference type="AlphaFoldDB" id="A0A6C0E7L3"/>
<dbReference type="GO" id="GO:0005198">
    <property type="term" value="F:structural molecule activity"/>
    <property type="evidence" value="ECO:0007669"/>
    <property type="project" value="InterPro"/>
</dbReference>
<dbReference type="Gene3D" id="2.70.9.10">
    <property type="entry name" value="Adenovirus Type 2 Hexon, domain 4"/>
    <property type="match status" value="1"/>
</dbReference>
<dbReference type="InterPro" id="IPR031654">
    <property type="entry name" value="Capsid_N"/>
</dbReference>
<protein>
    <recommendedName>
        <fullName evidence="4">Major capsid protein N-terminal domain-containing protein</fullName>
    </recommendedName>
</protein>
<dbReference type="Pfam" id="PF16903">
    <property type="entry name" value="Capsid_N"/>
    <property type="match status" value="1"/>
</dbReference>
<reference evidence="3" key="1">
    <citation type="journal article" date="2020" name="Nature">
        <title>Giant virus diversity and host interactions through global metagenomics.</title>
        <authorList>
            <person name="Schulz F."/>
            <person name="Roux S."/>
            <person name="Paez-Espino D."/>
            <person name="Jungbluth S."/>
            <person name="Walsh D.A."/>
            <person name="Denef V.J."/>
            <person name="McMahon K.D."/>
            <person name="Konstantinidis K.T."/>
            <person name="Eloe-Fadrosh E.A."/>
            <person name="Kyrpides N.C."/>
            <person name="Woyke T."/>
        </authorList>
    </citation>
    <scope>NUCLEOTIDE SEQUENCE</scope>
    <source>
        <strain evidence="3">GVMAG-M-3300023179-150</strain>
    </source>
</reference>
<dbReference type="EMBL" id="MN739746">
    <property type="protein sequence ID" value="QHT24560.1"/>
    <property type="molecule type" value="Genomic_DNA"/>
</dbReference>
<dbReference type="InterPro" id="IPR007542">
    <property type="entry name" value="MCP_C"/>
</dbReference>
<evidence type="ECO:0000259" key="1">
    <source>
        <dbReference type="Pfam" id="PF04451"/>
    </source>
</evidence>
<proteinExistence type="predicted"/>
<feature type="domain" description="Major capsid protein N-terminal" evidence="2">
    <location>
        <begin position="26"/>
        <end position="218"/>
    </location>
</feature>
<feature type="domain" description="Major capsid protein C-terminal" evidence="1">
    <location>
        <begin position="221"/>
        <end position="397"/>
    </location>
</feature>
<organism evidence="3">
    <name type="scientific">viral metagenome</name>
    <dbReference type="NCBI Taxonomy" id="1070528"/>
    <lineage>
        <taxon>unclassified sequences</taxon>
        <taxon>metagenomes</taxon>
        <taxon>organismal metagenomes</taxon>
    </lineage>
</organism>
<dbReference type="Gene3D" id="2.70.9.20">
    <property type="entry name" value="Major capsid protein Vp54"/>
    <property type="match status" value="1"/>
</dbReference>
<evidence type="ECO:0000313" key="3">
    <source>
        <dbReference type="EMBL" id="QHT24560.1"/>
    </source>
</evidence>